<evidence type="ECO:0000313" key="2">
    <source>
        <dbReference type="Proteomes" id="UP000183376"/>
    </source>
</evidence>
<dbReference type="AlphaFoldDB" id="A0A1G9U190"/>
<evidence type="ECO:0000313" key="1">
    <source>
        <dbReference type="EMBL" id="SDM53621.1"/>
    </source>
</evidence>
<dbReference type="EMBL" id="LT629701">
    <property type="protein sequence ID" value="SDM53621.1"/>
    <property type="molecule type" value="Genomic_DNA"/>
</dbReference>
<evidence type="ECO:0008006" key="3">
    <source>
        <dbReference type="Google" id="ProtNLM"/>
    </source>
</evidence>
<gene>
    <name evidence="1" type="ORF">SAMN04489726_2113</name>
</gene>
<dbReference type="Pfam" id="PF12796">
    <property type="entry name" value="Ank_2"/>
    <property type="match status" value="1"/>
</dbReference>
<dbReference type="STRING" id="211114.SAMN04489726_2113"/>
<dbReference type="InterPro" id="IPR036770">
    <property type="entry name" value="Ankyrin_rpt-contain_sf"/>
</dbReference>
<organism evidence="1 2">
    <name type="scientific">Allokutzneria albata</name>
    <name type="common">Kibdelosporangium albatum</name>
    <dbReference type="NCBI Taxonomy" id="211114"/>
    <lineage>
        <taxon>Bacteria</taxon>
        <taxon>Bacillati</taxon>
        <taxon>Actinomycetota</taxon>
        <taxon>Actinomycetes</taxon>
        <taxon>Pseudonocardiales</taxon>
        <taxon>Pseudonocardiaceae</taxon>
        <taxon>Allokutzneria</taxon>
    </lineage>
</organism>
<dbReference type="Proteomes" id="UP000183376">
    <property type="component" value="Chromosome I"/>
</dbReference>
<accession>A0A1G9U190</accession>
<protein>
    <recommendedName>
        <fullName evidence="3">Ankyrin repeat-containing protein</fullName>
    </recommendedName>
</protein>
<sequence length="334" mass="35600">MRVWSRRSRPDRLRAVIADNGGWDGLGRNSWSDLAWVRERLAAGADPGSTGRCSPPPLFAAAERGSADVVAELAGRVEDIDVEYGGRTALWEAVHADRPDNARALVAAGADPWRPMMAGWSPGRLSLASPTPDLFAPNSSVSLSTEESDAVAEARRLKEALGKLWVEGLGLACVADFDVEESAWRLGAEVVEDISAVQKDIEVYPPSTESSLAVGATDVPGGCVFAQPWGFAPTMPGVLARLSVDTVCYGLYANPKSGNQGSIYRDGEFVAGDLHPGGGPDDGDGPEEILASYLYQHNAVAYSCAFAGLQLTDARAVNGAPDVWLRLPERDYWD</sequence>
<dbReference type="SUPFAM" id="SSF48403">
    <property type="entry name" value="Ankyrin repeat"/>
    <property type="match status" value="1"/>
</dbReference>
<keyword evidence="2" id="KW-1185">Reference proteome</keyword>
<name>A0A1G9U190_ALLAB</name>
<dbReference type="eggNOG" id="COG0666">
    <property type="taxonomic scope" value="Bacteria"/>
</dbReference>
<dbReference type="InterPro" id="IPR002110">
    <property type="entry name" value="Ankyrin_rpt"/>
</dbReference>
<dbReference type="Gene3D" id="1.25.40.20">
    <property type="entry name" value="Ankyrin repeat-containing domain"/>
    <property type="match status" value="1"/>
</dbReference>
<proteinExistence type="predicted"/>
<reference evidence="1 2" key="1">
    <citation type="submission" date="2016-10" db="EMBL/GenBank/DDBJ databases">
        <authorList>
            <person name="de Groot N.N."/>
        </authorList>
    </citation>
    <scope>NUCLEOTIDE SEQUENCE [LARGE SCALE GENOMIC DNA]</scope>
    <source>
        <strain evidence="1 2">DSM 44149</strain>
    </source>
</reference>